<name>W1P5Y8_AMBTC</name>
<evidence type="ECO:0000313" key="3">
    <source>
        <dbReference type="Proteomes" id="UP000017836"/>
    </source>
</evidence>
<evidence type="ECO:0000313" key="2">
    <source>
        <dbReference type="EMBL" id="ERN03099.1"/>
    </source>
</evidence>
<proteinExistence type="predicted"/>
<gene>
    <name evidence="2" type="ORF">AMTR_s00003p00041010</name>
</gene>
<reference evidence="3" key="1">
    <citation type="journal article" date="2013" name="Science">
        <title>The Amborella genome and the evolution of flowering plants.</title>
        <authorList>
            <consortium name="Amborella Genome Project"/>
        </authorList>
    </citation>
    <scope>NUCLEOTIDE SEQUENCE [LARGE SCALE GENOMIC DNA]</scope>
</reference>
<dbReference type="Gramene" id="ERN03099">
    <property type="protein sequence ID" value="ERN03099"/>
    <property type="gene ID" value="AMTR_s00003p00041010"/>
</dbReference>
<dbReference type="AlphaFoldDB" id="W1P5Y8"/>
<dbReference type="HOGENOM" id="CLU_2472056_0_0_1"/>
<feature type="region of interest" description="Disordered" evidence="1">
    <location>
        <begin position="1"/>
        <end position="22"/>
    </location>
</feature>
<protein>
    <submittedName>
        <fullName evidence="2">Uncharacterized protein</fullName>
    </submittedName>
</protein>
<dbReference type="EMBL" id="KI394358">
    <property type="protein sequence ID" value="ERN03099.1"/>
    <property type="molecule type" value="Genomic_DNA"/>
</dbReference>
<evidence type="ECO:0000256" key="1">
    <source>
        <dbReference type="SAM" id="MobiDB-lite"/>
    </source>
</evidence>
<accession>W1P5Y8</accession>
<dbReference type="Proteomes" id="UP000017836">
    <property type="component" value="Unassembled WGS sequence"/>
</dbReference>
<sequence>MGHFADLCNSASPPKAQKESNGWRVVKGRKQFIYKKKLANIESNKFKILENLEDDEGTSTSPVLENKEHAGIVTAAMVAECEEQCLGG</sequence>
<keyword evidence="3" id="KW-1185">Reference proteome</keyword>
<organism evidence="2 3">
    <name type="scientific">Amborella trichopoda</name>
    <dbReference type="NCBI Taxonomy" id="13333"/>
    <lineage>
        <taxon>Eukaryota</taxon>
        <taxon>Viridiplantae</taxon>
        <taxon>Streptophyta</taxon>
        <taxon>Embryophyta</taxon>
        <taxon>Tracheophyta</taxon>
        <taxon>Spermatophyta</taxon>
        <taxon>Magnoliopsida</taxon>
        <taxon>Amborellales</taxon>
        <taxon>Amborellaceae</taxon>
        <taxon>Amborella</taxon>
    </lineage>
</organism>